<gene>
    <name evidence="1" type="ORF">I550_2001</name>
</gene>
<evidence type="ECO:0000313" key="1">
    <source>
        <dbReference type="EMBL" id="EUA58857.1"/>
    </source>
</evidence>
<comment type="caution">
    <text evidence="1">The sequence shown here is derived from an EMBL/GenBank/DDBJ whole genome shotgun (WGS) entry which is preliminary data.</text>
</comment>
<dbReference type="EMBL" id="JAOG01000001">
    <property type="protein sequence ID" value="EUA58857.1"/>
    <property type="molecule type" value="Genomic_DNA"/>
</dbReference>
<dbReference type="Gene3D" id="1.20.1290.10">
    <property type="entry name" value="AhpD-like"/>
    <property type="match status" value="1"/>
</dbReference>
<name>X8CR48_MYCIT</name>
<proteinExistence type="predicted"/>
<protein>
    <recommendedName>
        <fullName evidence="3">Carboxymuconolactone decarboxylase family protein</fullName>
    </recommendedName>
</protein>
<dbReference type="PATRIC" id="fig|1299331.3.peg.1944"/>
<reference evidence="1 2" key="1">
    <citation type="submission" date="2013-12" db="EMBL/GenBank/DDBJ databases">
        <authorList>
            <person name="Zelazny A."/>
            <person name="Olivier K."/>
            <person name="Holland S."/>
            <person name="Lenaerts A."/>
            <person name="Ordway D."/>
            <person name="DeGroote M.A."/>
            <person name="Parker T."/>
            <person name="Sizemore C."/>
            <person name="Tallon L.J."/>
            <person name="Sadzewicz L.K."/>
            <person name="Sengamalay N."/>
            <person name="Fraser C.M."/>
            <person name="Hine E."/>
            <person name="Shefchek K.A."/>
            <person name="Das S.P."/>
            <person name="Tettelin H."/>
        </authorList>
    </citation>
    <scope>NUCLEOTIDE SEQUENCE [LARGE SCALE GENOMIC DNA]</scope>
    <source>
        <strain evidence="1 2">1956</strain>
    </source>
</reference>
<dbReference type="InterPro" id="IPR029032">
    <property type="entry name" value="AhpD-like"/>
</dbReference>
<dbReference type="SUPFAM" id="SSF69118">
    <property type="entry name" value="AhpD-like"/>
    <property type="match status" value="1"/>
</dbReference>
<evidence type="ECO:0000313" key="2">
    <source>
        <dbReference type="Proteomes" id="UP000020825"/>
    </source>
</evidence>
<dbReference type="Proteomes" id="UP000020825">
    <property type="component" value="Unassembled WGS sequence"/>
</dbReference>
<accession>X8CR48</accession>
<dbReference type="AlphaFoldDB" id="X8CR48"/>
<evidence type="ECO:0008006" key="3">
    <source>
        <dbReference type="Google" id="ProtNLM"/>
    </source>
</evidence>
<organism evidence="1 2">
    <name type="scientific">Mycobacterium intracellulare 1956</name>
    <dbReference type="NCBI Taxonomy" id="1299331"/>
    <lineage>
        <taxon>Bacteria</taxon>
        <taxon>Bacillati</taxon>
        <taxon>Actinomycetota</taxon>
        <taxon>Actinomycetes</taxon>
        <taxon>Mycobacteriales</taxon>
        <taxon>Mycobacteriaceae</taxon>
        <taxon>Mycobacterium</taxon>
        <taxon>Mycobacterium avium complex (MAC)</taxon>
    </lineage>
</organism>
<sequence>MTNGGPVSVREDQLTRLVALFPAAPADARIAALIRRVCAQTVSLPPLPSAVEVGEPESDAEAAVVDFAEQFSADVAAITAEQRSRLSKHFGDRTFGVVVQMYIADFVPRVRAGLEALGVGSQYLGWAAGPINWDHTTDPSDLVFNDFLIAVARMRALDPVTSELVRLRGAAQHNCRLCNSLREGGALDAGGSETLYEEIERFESSGLLDDRAKAALRYADGLIWTPAHLAADDAAEVRSRFSEAESVELTFDVMRNASNKVAVSLGADAPRVASGTERYLIDAEGHTVFS</sequence>